<reference evidence="10 11" key="1">
    <citation type="submission" date="2020-01" db="EMBL/GenBank/DDBJ databases">
        <title>Complete genome of Aeromonas media MC64.</title>
        <authorList>
            <person name="Cao G."/>
            <person name="Fu J."/>
            <person name="Zhong C."/>
        </authorList>
    </citation>
    <scope>NUCLEOTIDE SEQUENCE [LARGE SCALE GENOMIC DNA]</scope>
    <source>
        <strain evidence="10 11">MC64</strain>
    </source>
</reference>
<evidence type="ECO:0000256" key="4">
    <source>
        <dbReference type="ARBA" id="ARBA00022691"/>
    </source>
</evidence>
<comment type="function">
    <text evidence="7">Catalyzes the 2'-O methylation of guanosine at position 18 in tRNA.</text>
</comment>
<evidence type="ECO:0000256" key="6">
    <source>
        <dbReference type="ARBA" id="ARBA00022884"/>
    </source>
</evidence>
<dbReference type="EMBL" id="CP047962">
    <property type="protein sequence ID" value="QHQ49579.1"/>
    <property type="molecule type" value="Genomic_DNA"/>
</dbReference>
<proteinExistence type="inferred from homology"/>
<dbReference type="InterPro" id="IPR029026">
    <property type="entry name" value="tRNA_m1G_MTases_N"/>
</dbReference>
<dbReference type="EC" id="2.1.1.34" evidence="7"/>
<dbReference type="HAMAP" id="MF_02060">
    <property type="entry name" value="tRNA_methyltr_TrmH"/>
    <property type="match status" value="1"/>
</dbReference>
<feature type="binding site" evidence="7">
    <location>
        <position position="158"/>
    </location>
    <ligand>
        <name>S-adenosyl-L-methionine</name>
        <dbReference type="ChEBI" id="CHEBI:59789"/>
    </ligand>
</feature>
<gene>
    <name evidence="7 10" type="primary">trmH</name>
    <name evidence="10" type="ORF">GWI30_00185</name>
</gene>
<evidence type="ECO:0000259" key="9">
    <source>
        <dbReference type="Pfam" id="PF12105"/>
    </source>
</evidence>
<dbReference type="CDD" id="cd18092">
    <property type="entry name" value="SpoU-like_TrmH"/>
    <property type="match status" value="1"/>
</dbReference>
<keyword evidence="5 7" id="KW-0819">tRNA processing</keyword>
<dbReference type="GO" id="GO:0141100">
    <property type="term" value="F:tRNA (guanine(18)-2'-O)-methyltransferase activity"/>
    <property type="evidence" value="ECO:0007669"/>
    <property type="project" value="UniProtKB-UniRule"/>
</dbReference>
<dbReference type="GO" id="GO:0002938">
    <property type="term" value="P:tRNA guanine ribose methylation"/>
    <property type="evidence" value="ECO:0007669"/>
    <property type="project" value="UniProtKB-UniRule"/>
</dbReference>
<accession>A0AAE6VM21</accession>
<dbReference type="Pfam" id="PF12105">
    <property type="entry name" value="SpoU_methylas_C"/>
    <property type="match status" value="1"/>
</dbReference>
<dbReference type="InterPro" id="IPR001537">
    <property type="entry name" value="SpoU_MeTrfase"/>
</dbReference>
<dbReference type="FunFam" id="3.40.1280.10:FF:000009">
    <property type="entry name" value="tRNA (guanosine(18)-2'-O)-methyltransferase"/>
    <property type="match status" value="1"/>
</dbReference>
<keyword evidence="3 7" id="KW-0808">Transferase</keyword>
<keyword evidence="6 7" id="KW-0694">RNA-binding</keyword>
<organism evidence="10 11">
    <name type="scientific">Aeromonas media</name>
    <dbReference type="NCBI Taxonomy" id="651"/>
    <lineage>
        <taxon>Bacteria</taxon>
        <taxon>Pseudomonadati</taxon>
        <taxon>Pseudomonadota</taxon>
        <taxon>Gammaproteobacteria</taxon>
        <taxon>Aeromonadales</taxon>
        <taxon>Aeromonadaceae</taxon>
        <taxon>Aeromonas</taxon>
    </lineage>
</organism>
<keyword evidence="1 7" id="KW-0820">tRNA-binding</keyword>
<name>A0AAE6VM21_AERME</name>
<comment type="similarity">
    <text evidence="7">Belongs to the class IV-like SAM-binding methyltransferase superfamily. RNA methyltransferase TrmH family.</text>
</comment>
<protein>
    <recommendedName>
        <fullName evidence="7">tRNA (guanosine(18)-2'-O)-methyltransferase</fullName>
        <ecNumber evidence="7">2.1.1.34</ecNumber>
    </recommendedName>
    <alternativeName>
        <fullName evidence="7">tRNA [Gm18] methyltransferase</fullName>
    </alternativeName>
</protein>
<feature type="domain" description="RNA methyltransferase SpoU/TrmH type C-terminal" evidence="9">
    <location>
        <begin position="173"/>
        <end position="227"/>
    </location>
</feature>
<dbReference type="PANTHER" id="PTHR43453:SF1">
    <property type="entry name" value="TRNA_RRNA METHYLTRANSFERASE SPOU TYPE DOMAIN-CONTAINING PROTEIN"/>
    <property type="match status" value="1"/>
</dbReference>
<sequence>MHKPHCIETDMTPERFKRISDMLAQRQLDLTVCMEEVHKPHNLAAIVRTADAIGIHRVHAVWPKTWIHKRKGTARGSQNWVDVKLHPDIGSAVAELKASGMQILATHLSESSVDFRAIDYTKPTAILVGQEKHGIGEEALALADHHIVIPMVGMVQSLNVSVAAAAILYEAQRQRELAGCYQRGCPLDLEEQNSILFEGGYPIYAQLCKEKDMPYPQLGPAGEILADEDWWQRMQLTRKGWAAQQDDPLDMEYPTDEV</sequence>
<evidence type="ECO:0000256" key="2">
    <source>
        <dbReference type="ARBA" id="ARBA00022603"/>
    </source>
</evidence>
<dbReference type="InterPro" id="IPR022724">
    <property type="entry name" value="rRNA_MeTrfase_SpoU_C"/>
</dbReference>
<feature type="binding site" evidence="7">
    <location>
        <position position="149"/>
    </location>
    <ligand>
        <name>S-adenosyl-L-methionine</name>
        <dbReference type="ChEBI" id="CHEBI:59789"/>
    </ligand>
</feature>
<keyword evidence="4 7" id="KW-0949">S-adenosyl-L-methionine</keyword>
<dbReference type="AlphaFoldDB" id="A0AAE6VM21"/>
<dbReference type="Proteomes" id="UP000463871">
    <property type="component" value="Chromosome"/>
</dbReference>
<dbReference type="Pfam" id="PF00588">
    <property type="entry name" value="SpoU_methylase"/>
    <property type="match status" value="1"/>
</dbReference>
<feature type="binding site" evidence="7">
    <location>
        <position position="106"/>
    </location>
    <ligand>
        <name>S-adenosyl-L-methionine</name>
        <dbReference type="ChEBI" id="CHEBI:59789"/>
    </ligand>
</feature>
<evidence type="ECO:0000313" key="10">
    <source>
        <dbReference type="EMBL" id="QHQ49579.1"/>
    </source>
</evidence>
<dbReference type="NCBIfam" id="NF008295">
    <property type="entry name" value="PRK11081.1"/>
    <property type="match status" value="1"/>
</dbReference>
<dbReference type="InterPro" id="IPR029028">
    <property type="entry name" value="Alpha/beta_knot_MTases"/>
</dbReference>
<dbReference type="GO" id="GO:0000049">
    <property type="term" value="F:tRNA binding"/>
    <property type="evidence" value="ECO:0007669"/>
    <property type="project" value="UniProtKB-UniRule"/>
</dbReference>
<comment type="caution">
    <text evidence="7">Lacks conserved residue(s) required for the propagation of feature annotation.</text>
</comment>
<evidence type="ECO:0000313" key="11">
    <source>
        <dbReference type="Proteomes" id="UP000463871"/>
    </source>
</evidence>
<evidence type="ECO:0000256" key="1">
    <source>
        <dbReference type="ARBA" id="ARBA00022555"/>
    </source>
</evidence>
<dbReference type="InterPro" id="IPR033671">
    <property type="entry name" value="TrmH"/>
</dbReference>
<comment type="catalytic activity">
    <reaction evidence="7">
        <text>guanosine(18) in tRNA + S-adenosyl-L-methionine = 2'-O-methylguanosine(18) in tRNA + S-adenosyl-L-homocysteine + H(+)</text>
        <dbReference type="Rhea" id="RHEA:20077"/>
        <dbReference type="Rhea" id="RHEA-COMP:10190"/>
        <dbReference type="Rhea" id="RHEA-COMP:10192"/>
        <dbReference type="ChEBI" id="CHEBI:15378"/>
        <dbReference type="ChEBI" id="CHEBI:57856"/>
        <dbReference type="ChEBI" id="CHEBI:59789"/>
        <dbReference type="ChEBI" id="CHEBI:74269"/>
        <dbReference type="ChEBI" id="CHEBI:74445"/>
        <dbReference type="EC" id="2.1.1.34"/>
    </reaction>
</comment>
<feature type="domain" description="tRNA/rRNA methyltransferase SpoU type" evidence="8">
    <location>
        <begin position="30"/>
        <end position="169"/>
    </location>
</feature>
<dbReference type="PANTHER" id="PTHR43453">
    <property type="entry name" value="RRNA METHYLASE-LIKE"/>
    <property type="match status" value="1"/>
</dbReference>
<evidence type="ECO:0000259" key="8">
    <source>
        <dbReference type="Pfam" id="PF00588"/>
    </source>
</evidence>
<dbReference type="SUPFAM" id="SSF75217">
    <property type="entry name" value="alpha/beta knot"/>
    <property type="match status" value="1"/>
</dbReference>
<evidence type="ECO:0000256" key="5">
    <source>
        <dbReference type="ARBA" id="ARBA00022694"/>
    </source>
</evidence>
<evidence type="ECO:0000256" key="7">
    <source>
        <dbReference type="HAMAP-Rule" id="MF_02060"/>
    </source>
</evidence>
<keyword evidence="2 7" id="KW-0489">Methyltransferase</keyword>
<dbReference type="Gene3D" id="3.40.1280.10">
    <property type="match status" value="1"/>
</dbReference>
<evidence type="ECO:0000256" key="3">
    <source>
        <dbReference type="ARBA" id="ARBA00022679"/>
    </source>
</evidence>